<dbReference type="RefSeq" id="WP_277867412.1">
    <property type="nucleotide sequence ID" value="NZ_JAKKUT010000002.1"/>
</dbReference>
<organism evidence="3 4">
    <name type="scientific">Candidatus Synechococcus calcipolaris G9</name>
    <dbReference type="NCBI Taxonomy" id="1497997"/>
    <lineage>
        <taxon>Bacteria</taxon>
        <taxon>Bacillati</taxon>
        <taxon>Cyanobacteriota</taxon>
        <taxon>Cyanophyceae</taxon>
        <taxon>Synechococcales</taxon>
        <taxon>Synechococcaceae</taxon>
        <taxon>Synechococcus</taxon>
    </lineage>
</organism>
<sequence length="1483" mass="155484">MLLNRKIFLSVTTATWAIALGIHSAIATVAQAQMAPAVNGTNTSVTVNGQQFDIGGGAFSGDGQNLFHLLREFNLNEGQIANFLSNPQVRNILTGVNGGNPSYINGLLQVTGGNSNLFLLNPAGIVFGPNASLNVPAAFHASTAQRVHFDGGVFDLNGVNDYANLLGNPTGFEFLNTGIIINEGNLAVGAGQNLSLMGHQVINTGTLSAPGGTITVQAVPETGMVRISQEGMLLSLEIPAERIPADGIIQAVDLPRLITGGGDRPRVNSVVHNDDGTISLIHDPTKVPMNRNTAVVGGTLDVSNGTGLGGQINVLGENIALINAQFDASGIFGGGTMLIGGDYLGGSTGTNRLDSSFNAQNLFINPGSSLNADALNLGDGGTVIAWADNATQFHGFISARGGPSGGEGGFVETSGKQFLATTGRVDASAPLGNAGLWLLDPFTVTIDASPTTDGSFSGGNPDIFTPTANATVDKGEIETALNTGTSVTIIGSTIYVNSSIQKGSGTPFATLKLAAEFDIQINAFIELLNGSFIATTDPAFSGNVDISTPIRANSIDISATNTIYLGGTLESLGGNINLTSDYMYMSSSSILNLQGGNTNLTATDIDIASDTTIRNDFGNVTLTADSFFLSLSSQIIGNQTLTIQPLTPSENITITDFGPSSLQITVDELDRITGFNQLIIGRADGTGVINVENVVFNTNVELRTPGAGSGGINFLTPISFGGQNLTLNSGGTVTQNGAITAGGLALLGSGTFNLTDPGNIFSTLAANSTGPINLTTSTGLNIGTVGTLSEVNTSFLNLVTGGSISQTAPIQTGSLGLTVTGDVNLMNPSNQIGTVAAQTSGNFSLLNSGQIIVDSVNPTGINSGGNVFLQTLNGNIILNQPIAAAAGGDSIVLVAGANFINNAGSSALSAPNGRWLVYSTDPVNNILGGLLGSEQFSTIFPSTANFSGSGFLYRVAAPVPITSMEPPPTTTETSITSPPPPPIQEDIPSTNPPLFGDEINRILFGQEEDNLEEIDETITEIEQEQVTGSTTFFPGVEFAREQIANALDQGDFNTAVEWLERLYTHEFSEYFQEIFTTPGSNTLVNLSINNVQSLLLDMGQQTGQTPALLYTFIRPGQLDILVITPAGEPIYIPVREANQEALQAVMNAFNREVKDPSKTNTNSYLPAAQQLYQWIIEPLNAELQARGIDTLLLSMDEGFRTLPMAALHSGGFDLVSSTVSDTPMIVATGNGQFLIENYNLGLIPSINLIDTQFQPIQTSRILAMGASEFTTQSPLPAVPVELEVISQQLGGGSDFLNQAFTVSNLESQRRRGSYNVVHLATHGEFNAGSPSNSYIQFWNSQLSLSELRDIRLNRPPTELLTLSACRTAVGSREAELGFAGLALQAGVKSAAASLWYVSDEGTLALMTEFYNQLETAPIKAEAMRQAQLAMVRGEVTIEGDRLRGSGVRGGEGIVLPQELMIEGSRNLSHPYFWSAFTLIGSPW</sequence>
<dbReference type="NCBIfam" id="TIGR01901">
    <property type="entry name" value="adhes_NPXG"/>
    <property type="match status" value="1"/>
</dbReference>
<accession>A0ABT6F120</accession>
<evidence type="ECO:0000313" key="3">
    <source>
        <dbReference type="EMBL" id="MDG2991549.1"/>
    </source>
</evidence>
<dbReference type="SUPFAM" id="SSF51126">
    <property type="entry name" value="Pectin lyase-like"/>
    <property type="match status" value="1"/>
</dbReference>
<comment type="caution">
    <text evidence="3">The sequence shown here is derived from an EMBL/GenBank/DDBJ whole genome shotgun (WGS) entry which is preliminary data.</text>
</comment>
<feature type="chain" id="PRO_5045686414" evidence="1">
    <location>
        <begin position="33"/>
        <end position="1483"/>
    </location>
</feature>
<dbReference type="Proteomes" id="UP001154265">
    <property type="component" value="Unassembled WGS sequence"/>
</dbReference>
<proteinExistence type="predicted"/>
<feature type="domain" description="Filamentous haemagglutinin FhaB/tRNA nuclease CdiA-like TPS" evidence="2">
    <location>
        <begin position="36"/>
        <end position="150"/>
    </location>
</feature>
<dbReference type="InterPro" id="IPR011050">
    <property type="entry name" value="Pectin_lyase_fold/virulence"/>
</dbReference>
<dbReference type="Gene3D" id="2.160.20.10">
    <property type="entry name" value="Single-stranded right-handed beta-helix, Pectin lyase-like"/>
    <property type="match status" value="1"/>
</dbReference>
<evidence type="ECO:0000259" key="2">
    <source>
        <dbReference type="SMART" id="SM00912"/>
    </source>
</evidence>
<feature type="signal peptide" evidence="1">
    <location>
        <begin position="1"/>
        <end position="32"/>
    </location>
</feature>
<evidence type="ECO:0000256" key="1">
    <source>
        <dbReference type="SAM" id="SignalP"/>
    </source>
</evidence>
<keyword evidence="1" id="KW-0732">Signal</keyword>
<protein>
    <submittedName>
        <fullName evidence="3">CHAT domain-containing protein</fullName>
    </submittedName>
</protein>
<dbReference type="Pfam" id="PF12770">
    <property type="entry name" value="CHAT"/>
    <property type="match status" value="1"/>
</dbReference>
<dbReference type="InterPro" id="IPR012334">
    <property type="entry name" value="Pectin_lyas_fold"/>
</dbReference>
<gene>
    <name evidence="3" type="ORF">L3556_11500</name>
</gene>
<dbReference type="SMART" id="SM00912">
    <property type="entry name" value="Haemagg_act"/>
    <property type="match status" value="1"/>
</dbReference>
<dbReference type="Pfam" id="PF05860">
    <property type="entry name" value="TPS"/>
    <property type="match status" value="1"/>
</dbReference>
<dbReference type="InterPro" id="IPR008638">
    <property type="entry name" value="FhaB/CdiA-like_TPS"/>
</dbReference>
<name>A0ABT6F120_9SYNE</name>
<keyword evidence="4" id="KW-1185">Reference proteome</keyword>
<reference evidence="3" key="1">
    <citation type="journal article" date="2022" name="Genome Biol. Evol.">
        <title>A New Gene Family Diagnostic for Intracellular Biomineralization of Amorphous Ca Carbonates by Cyanobacteria.</title>
        <authorList>
            <person name="Benzerara K."/>
            <person name="Duprat E."/>
            <person name="Bitard-Feildel T."/>
            <person name="Caumes G."/>
            <person name="Cassier-Chauvat C."/>
            <person name="Chauvat F."/>
            <person name="Dezi M."/>
            <person name="Diop S.I."/>
            <person name="Gaschignard G."/>
            <person name="Gorgen S."/>
            <person name="Gugger M."/>
            <person name="Lopez-Garcia P."/>
            <person name="Millet M."/>
            <person name="Skouri-Panet F."/>
            <person name="Moreira D."/>
            <person name="Callebaut I."/>
        </authorList>
    </citation>
    <scope>NUCLEOTIDE SEQUENCE</scope>
    <source>
        <strain evidence="3">G9</strain>
    </source>
</reference>
<evidence type="ECO:0000313" key="4">
    <source>
        <dbReference type="Proteomes" id="UP001154265"/>
    </source>
</evidence>
<reference evidence="3" key="2">
    <citation type="submission" date="2022-01" db="EMBL/GenBank/DDBJ databases">
        <authorList>
            <person name="Zivanovic Y."/>
            <person name="Moreira D."/>
            <person name="Lopez-Garcia P."/>
        </authorList>
    </citation>
    <scope>NUCLEOTIDE SEQUENCE</scope>
    <source>
        <strain evidence="3">G9</strain>
    </source>
</reference>
<dbReference type="InterPro" id="IPR024983">
    <property type="entry name" value="CHAT_dom"/>
</dbReference>
<dbReference type="EMBL" id="JAKKUT010000002">
    <property type="protein sequence ID" value="MDG2991549.1"/>
    <property type="molecule type" value="Genomic_DNA"/>
</dbReference>